<dbReference type="GO" id="GO:0016846">
    <property type="term" value="F:carbon-sulfur lyase activity"/>
    <property type="evidence" value="ECO:0007669"/>
    <property type="project" value="TreeGrafter"/>
</dbReference>
<comment type="caution">
    <text evidence="7">The sequence shown here is derived from an EMBL/GenBank/DDBJ whole genome shotgun (WGS) entry which is preliminary data.</text>
</comment>
<dbReference type="PANTHER" id="PTHR11808">
    <property type="entry name" value="TRANS-SULFURATION ENZYME FAMILY MEMBER"/>
    <property type="match status" value="1"/>
</dbReference>
<comment type="subunit">
    <text evidence="3">Homotetramer.</text>
</comment>
<comment type="similarity">
    <text evidence="3">Belongs to the trans-sulfuration enzymes family. MetZ subfamily.</text>
</comment>
<keyword evidence="2 3" id="KW-0663">Pyridoxal phosphate</keyword>
<dbReference type="AlphaFoldDB" id="A0A944CD40"/>
<accession>A0A944CD40</accession>
<dbReference type="GO" id="GO:0019346">
    <property type="term" value="P:transsulfuration"/>
    <property type="evidence" value="ECO:0007669"/>
    <property type="project" value="InterPro"/>
</dbReference>
<dbReference type="NCBIfam" id="TIGR01325">
    <property type="entry name" value="O_suc_HS_sulf"/>
    <property type="match status" value="1"/>
</dbReference>
<protein>
    <recommendedName>
        <fullName evidence="3">O-succinylhomoserine sulfhydrylase</fullName>
        <shortName evidence="3">OSH sulfhydrylase</shortName>
        <shortName evidence="3">OSHS sulfhydrylase</shortName>
        <ecNumber evidence="3">2.5.1.-</ecNumber>
    </recommendedName>
</protein>
<dbReference type="InterPro" id="IPR015422">
    <property type="entry name" value="PyrdxlP-dep_Trfase_small"/>
</dbReference>
<feature type="modified residue" description="N6-(pyridoxal phosphate)lysine" evidence="3 4">
    <location>
        <position position="214"/>
    </location>
</feature>
<dbReference type="PIRSF" id="PIRSF001434">
    <property type="entry name" value="CGS"/>
    <property type="match status" value="1"/>
</dbReference>
<sequence length="400" mass="42909">MTDHETKTSRSLRPATQLVHGGTTRSQHGETSEALFLTQGFVYGSAEAAEARFNGEDPGFVYSRYANPTVAMFEDRMKMLEGAEAARATASGMAAVNLALMASVKAGDHVVAAKALFGSCRYIVETLLPRFGVESTLVDGTDLDQWKAAVKPNTAALFLESPTNPTLEVIDIAAVAEIAHSVDARLIVDNVFATPMFQSPLKLGADVVVYSATKHIDGQGRCLGGVVLSDEEWIVDEVMPFVKHTGPHMSPFNAWVLLKGLETLPLRVERQTSSASKIADFLAQQSSVSRLIFPGRDDHPQAEVAKKQMTGGSTMLAFEIEGGKDAAFRFTNALGVIKLSNNLGDAKSLITHPATTTHQSLGEEARAELDISDGLLRLSIGLEDPLDLIEDIEAALQAIS</sequence>
<dbReference type="FunFam" id="3.40.640.10:FF:000046">
    <property type="entry name" value="Cystathionine gamma-lyase"/>
    <property type="match status" value="1"/>
</dbReference>
<evidence type="ECO:0000256" key="1">
    <source>
        <dbReference type="ARBA" id="ARBA00001933"/>
    </source>
</evidence>
<proteinExistence type="inferred from homology"/>
<comment type="pathway">
    <text evidence="3">Amino-acid biosynthesis; L-methionine biosynthesis via de novo pathway; L-homocysteine from O-succinyl-L-homoserine: step 1/1.</text>
</comment>
<reference evidence="7" key="1">
    <citation type="submission" date="2018-08" db="EMBL/GenBank/DDBJ databases">
        <authorList>
            <person name="Jin W."/>
            <person name="Wang H."/>
            <person name="Yang Y."/>
            <person name="Li M."/>
            <person name="Liu J."/>
        </authorList>
    </citation>
    <scope>NUCLEOTIDE SEQUENCE</scope>
    <source>
        <strain evidence="7">AESS21</strain>
    </source>
</reference>
<reference evidence="7" key="2">
    <citation type="journal article" date="2021" name="Microorganisms">
        <title>Bacterial Dimethylsulfoniopropionate Biosynthesis in the East China Sea.</title>
        <authorList>
            <person name="Liu J."/>
            <person name="Zhang Y."/>
            <person name="Liu J."/>
            <person name="Zhong H."/>
            <person name="Williams B.T."/>
            <person name="Zheng Y."/>
            <person name="Curson A.R.J."/>
            <person name="Sun C."/>
            <person name="Sun H."/>
            <person name="Song D."/>
            <person name="Wagner Mackenzie B."/>
            <person name="Bermejo Martinez A."/>
            <person name="Todd J.D."/>
            <person name="Zhang X.H."/>
        </authorList>
    </citation>
    <scope>NUCLEOTIDE SEQUENCE</scope>
    <source>
        <strain evidence="7">AESS21</strain>
    </source>
</reference>
<comment type="catalytic activity">
    <reaction evidence="3">
        <text>O-succinyl-L-homoserine + hydrogen sulfide = L-homocysteine + succinate</text>
        <dbReference type="Rhea" id="RHEA:27826"/>
        <dbReference type="ChEBI" id="CHEBI:29919"/>
        <dbReference type="ChEBI" id="CHEBI:30031"/>
        <dbReference type="ChEBI" id="CHEBI:57661"/>
        <dbReference type="ChEBI" id="CHEBI:58199"/>
    </reaction>
</comment>
<evidence type="ECO:0000256" key="6">
    <source>
        <dbReference type="SAM" id="MobiDB-lite"/>
    </source>
</evidence>
<dbReference type="Pfam" id="PF01053">
    <property type="entry name" value="Cys_Met_Meta_PP"/>
    <property type="match status" value="1"/>
</dbReference>
<dbReference type="InterPro" id="IPR000277">
    <property type="entry name" value="Cys/Met-Metab_PyrdxlP-dep_enz"/>
</dbReference>
<evidence type="ECO:0000256" key="5">
    <source>
        <dbReference type="RuleBase" id="RU362118"/>
    </source>
</evidence>
<dbReference type="EMBL" id="QTKU01000003">
    <property type="protein sequence ID" value="MBS8261191.1"/>
    <property type="molecule type" value="Genomic_DNA"/>
</dbReference>
<comment type="function">
    <text evidence="3">Catalyzes the formation of L-homocysteine from O-succinyl-L-homoserine (OSHS) and hydrogen sulfide.</text>
</comment>
<dbReference type="CDD" id="cd00614">
    <property type="entry name" value="CGS_like"/>
    <property type="match status" value="1"/>
</dbReference>
<comment type="cofactor">
    <cofactor evidence="1 3 5">
        <name>pyridoxal 5'-phosphate</name>
        <dbReference type="ChEBI" id="CHEBI:597326"/>
    </cofactor>
</comment>
<dbReference type="EC" id="2.5.1.-" evidence="3"/>
<dbReference type="SUPFAM" id="SSF53383">
    <property type="entry name" value="PLP-dependent transferases"/>
    <property type="match status" value="1"/>
</dbReference>
<dbReference type="Gene3D" id="3.90.1150.10">
    <property type="entry name" value="Aspartate Aminotransferase, domain 1"/>
    <property type="match status" value="1"/>
</dbReference>
<dbReference type="NCBIfam" id="NF005696">
    <property type="entry name" value="PRK07504.1"/>
    <property type="match status" value="1"/>
</dbReference>
<organism evidence="7 8">
    <name type="scientific">Roseibium polysiphoniae</name>
    <dbReference type="NCBI Taxonomy" id="2571221"/>
    <lineage>
        <taxon>Bacteria</taxon>
        <taxon>Pseudomonadati</taxon>
        <taxon>Pseudomonadota</taxon>
        <taxon>Alphaproteobacteria</taxon>
        <taxon>Hyphomicrobiales</taxon>
        <taxon>Stappiaceae</taxon>
        <taxon>Roseibium</taxon>
    </lineage>
</organism>
<dbReference type="FunFam" id="3.90.1150.10:FF:000033">
    <property type="entry name" value="Cystathionine gamma-synthase"/>
    <property type="match status" value="1"/>
</dbReference>
<dbReference type="PANTHER" id="PTHR11808:SF80">
    <property type="entry name" value="CYSTATHIONINE GAMMA-LYASE"/>
    <property type="match status" value="1"/>
</dbReference>
<dbReference type="GO" id="GO:0071266">
    <property type="term" value="P:'de novo' L-methionine biosynthetic process"/>
    <property type="evidence" value="ECO:0007669"/>
    <property type="project" value="UniProtKB-UniRule"/>
</dbReference>
<gene>
    <name evidence="3" type="primary">metZ</name>
    <name evidence="7" type="ORF">DYI23_13285</name>
</gene>
<feature type="region of interest" description="Disordered" evidence="6">
    <location>
        <begin position="1"/>
        <end position="30"/>
    </location>
</feature>
<dbReference type="HAMAP" id="MF_02056">
    <property type="entry name" value="MetZ"/>
    <property type="match status" value="1"/>
</dbReference>
<evidence type="ECO:0000256" key="4">
    <source>
        <dbReference type="PIRSR" id="PIRSR001434-2"/>
    </source>
</evidence>
<dbReference type="Gene3D" id="3.40.640.10">
    <property type="entry name" value="Type I PLP-dependent aspartate aminotransferase-like (Major domain)"/>
    <property type="match status" value="1"/>
</dbReference>
<evidence type="ECO:0000313" key="8">
    <source>
        <dbReference type="Proteomes" id="UP000705379"/>
    </source>
</evidence>
<dbReference type="GO" id="GO:0030170">
    <property type="term" value="F:pyridoxal phosphate binding"/>
    <property type="evidence" value="ECO:0007669"/>
    <property type="project" value="UniProtKB-UniRule"/>
</dbReference>
<dbReference type="RefSeq" id="WP_213216627.1">
    <property type="nucleotide sequence ID" value="NZ_QTKU01000003.1"/>
</dbReference>
<dbReference type="GO" id="GO:0016765">
    <property type="term" value="F:transferase activity, transferring alkyl or aryl (other than methyl) groups"/>
    <property type="evidence" value="ECO:0007669"/>
    <property type="project" value="UniProtKB-UniRule"/>
</dbReference>
<evidence type="ECO:0000256" key="3">
    <source>
        <dbReference type="HAMAP-Rule" id="MF_02056"/>
    </source>
</evidence>
<keyword evidence="3" id="KW-0808">Transferase</keyword>
<evidence type="ECO:0000256" key="2">
    <source>
        <dbReference type="ARBA" id="ARBA00022898"/>
    </source>
</evidence>
<dbReference type="InterPro" id="IPR006234">
    <property type="entry name" value="O-succ-hSer_sulfhydrylase"/>
</dbReference>
<name>A0A944CD40_9HYPH</name>
<keyword evidence="3" id="KW-0028">Amino-acid biosynthesis</keyword>
<keyword evidence="3" id="KW-0486">Methionine biosynthesis</keyword>
<dbReference type="GO" id="GO:0071268">
    <property type="term" value="P:homocysteine biosynthetic process"/>
    <property type="evidence" value="ECO:0007669"/>
    <property type="project" value="InterPro"/>
</dbReference>
<dbReference type="InterPro" id="IPR015424">
    <property type="entry name" value="PyrdxlP-dep_Trfase"/>
</dbReference>
<dbReference type="GO" id="GO:0005737">
    <property type="term" value="C:cytoplasm"/>
    <property type="evidence" value="ECO:0007669"/>
    <property type="project" value="TreeGrafter"/>
</dbReference>
<dbReference type="Proteomes" id="UP000705379">
    <property type="component" value="Unassembled WGS sequence"/>
</dbReference>
<dbReference type="InterPro" id="IPR015421">
    <property type="entry name" value="PyrdxlP-dep_Trfase_major"/>
</dbReference>
<evidence type="ECO:0000313" key="7">
    <source>
        <dbReference type="EMBL" id="MBS8261191.1"/>
    </source>
</evidence>